<comment type="caution">
    <text evidence="1">The sequence shown here is derived from an EMBL/GenBank/DDBJ whole genome shotgun (WGS) entry which is preliminary data.</text>
</comment>
<accession>A0A7K0CLU0</accession>
<keyword evidence="2" id="KW-1185">Reference proteome</keyword>
<organism evidence="1 2">
    <name type="scientific">Streptomyces smaragdinus</name>
    <dbReference type="NCBI Taxonomy" id="2585196"/>
    <lineage>
        <taxon>Bacteria</taxon>
        <taxon>Bacillati</taxon>
        <taxon>Actinomycetota</taxon>
        <taxon>Actinomycetes</taxon>
        <taxon>Kitasatosporales</taxon>
        <taxon>Streptomycetaceae</taxon>
        <taxon>Streptomyces</taxon>
    </lineage>
</organism>
<proteinExistence type="predicted"/>
<dbReference type="RefSeq" id="WP_153455149.1">
    <property type="nucleotide sequence ID" value="NZ_WEGJ01000021.1"/>
</dbReference>
<dbReference type="Proteomes" id="UP000466345">
    <property type="component" value="Unassembled WGS sequence"/>
</dbReference>
<sequence>MTEEVAGRAFPLSYWQPRSLSEIGCRVTCVEEVVVQADLAARLYQVEGAGCLAGVSLWRGVDIPGKSLGIGIGPTRWAIIHTDDEFFQTVTRGPRSGERTLRKVQFDEYLEIPGDCFIDRELAINTVSSWMNEEVLLPAAGFSNDLFG</sequence>
<dbReference type="AlphaFoldDB" id="A0A7K0CLU0"/>
<evidence type="ECO:0000313" key="2">
    <source>
        <dbReference type="Proteomes" id="UP000466345"/>
    </source>
</evidence>
<protein>
    <submittedName>
        <fullName evidence="1">Uncharacterized protein</fullName>
    </submittedName>
</protein>
<gene>
    <name evidence="1" type="ORF">SRB5_46250</name>
</gene>
<dbReference type="EMBL" id="WEGJ01000021">
    <property type="protein sequence ID" value="MQY14458.1"/>
    <property type="molecule type" value="Genomic_DNA"/>
</dbReference>
<dbReference type="OrthoDB" id="9832944at2"/>
<reference evidence="1 2" key="1">
    <citation type="submission" date="2019-10" db="EMBL/GenBank/DDBJ databases">
        <title>Streptomyces smaragdinus sp. nov. and Streptomyces fabii sp. nov., isolated from the gut of fungus growing-termite Macrotermes natalensis.</title>
        <authorList>
            <person name="Schwitalla J."/>
            <person name="Benndorf R."/>
            <person name="Martin K."/>
            <person name="De Beer W."/>
            <person name="Kaster A.-K."/>
            <person name="Vollmers J."/>
            <person name="Poulsen M."/>
            <person name="Beemelmanns C."/>
        </authorList>
    </citation>
    <scope>NUCLEOTIDE SEQUENCE [LARGE SCALE GENOMIC DNA]</scope>
    <source>
        <strain evidence="1 2">RB5</strain>
    </source>
</reference>
<name>A0A7K0CLU0_9ACTN</name>
<evidence type="ECO:0000313" key="1">
    <source>
        <dbReference type="EMBL" id="MQY14458.1"/>
    </source>
</evidence>